<dbReference type="Gene3D" id="3.30.360.10">
    <property type="entry name" value="Dihydrodipicolinate Reductase, domain 2"/>
    <property type="match status" value="1"/>
</dbReference>
<gene>
    <name evidence="4" type="ORF">B1R32_1237</name>
</gene>
<dbReference type="EMBL" id="NIGF01000023">
    <property type="protein sequence ID" value="PQV62723.1"/>
    <property type="molecule type" value="Genomic_DNA"/>
</dbReference>
<sequence>MTRNTKVGVIGCGNISDAYFSTNEKFSFFEIVACADINLNAAQVKAEQWKIAKAYSVDELLADEEIEFVINLTIPQAHGPVMLRCLEAGKSVYTEKPFTVTREEAQQIIVLAKKKNLRVGSAPDTFLGGAHQTCRHLIDSGAIGEVVAVTAFMQGHGHEGWHPSPEFYYKKGGGPMFDMGPYYLTDLVQLVGPIKTVSGMTRITQAQRLITSQPLAGKMIDVEVPTHISGSMQFENGAIGTLIMSFDVWSHTLPNIQIHGTQGSLYIPDPNGFGGKIEMRHPGQDIHEMPLSHPYIDNARGIGMADMVLAMQSGRDHRCNERLAYHVLDVMHAFHDSSDEKRHIEIESTCERPAMLPLGLKEGELD</sequence>
<name>A0A2S8SPJ8_9BACT</name>
<evidence type="ECO:0000313" key="5">
    <source>
        <dbReference type="Proteomes" id="UP000237684"/>
    </source>
</evidence>
<dbReference type="GO" id="GO:0016491">
    <property type="term" value="F:oxidoreductase activity"/>
    <property type="evidence" value="ECO:0007669"/>
    <property type="project" value="UniProtKB-KW"/>
</dbReference>
<reference evidence="4 5" key="1">
    <citation type="journal article" date="2018" name="Syst. Appl. Microbiol.">
        <title>Abditibacterium utsteinense sp. nov., the first cultivated member of candidate phylum FBP, isolated from ice-free Antarctic soil samples.</title>
        <authorList>
            <person name="Tahon G."/>
            <person name="Tytgat B."/>
            <person name="Lebbe L."/>
            <person name="Carlier A."/>
            <person name="Willems A."/>
        </authorList>
    </citation>
    <scope>NUCLEOTIDE SEQUENCE [LARGE SCALE GENOMIC DNA]</scope>
    <source>
        <strain evidence="4 5">LMG 29911</strain>
    </source>
</reference>
<evidence type="ECO:0000259" key="2">
    <source>
        <dbReference type="Pfam" id="PF01408"/>
    </source>
</evidence>
<dbReference type="OrthoDB" id="9776544at2"/>
<feature type="domain" description="GFO/IDH/MocA-like oxidoreductase" evidence="3">
    <location>
        <begin position="131"/>
        <end position="265"/>
    </location>
</feature>
<evidence type="ECO:0000256" key="1">
    <source>
        <dbReference type="ARBA" id="ARBA00023002"/>
    </source>
</evidence>
<dbReference type="InterPro" id="IPR000683">
    <property type="entry name" value="Gfo/Idh/MocA-like_OxRdtase_N"/>
</dbReference>
<dbReference type="InterPro" id="IPR055170">
    <property type="entry name" value="GFO_IDH_MocA-like_dom"/>
</dbReference>
<dbReference type="RefSeq" id="WP_106381108.1">
    <property type="nucleotide sequence ID" value="NZ_NIGF01000023.1"/>
</dbReference>
<keyword evidence="5" id="KW-1185">Reference proteome</keyword>
<evidence type="ECO:0000313" key="4">
    <source>
        <dbReference type="EMBL" id="PQV62723.1"/>
    </source>
</evidence>
<dbReference type="PANTHER" id="PTHR43818">
    <property type="entry name" value="BCDNA.GH03377"/>
    <property type="match status" value="1"/>
</dbReference>
<dbReference type="Proteomes" id="UP000237684">
    <property type="component" value="Unassembled WGS sequence"/>
</dbReference>
<dbReference type="SUPFAM" id="SSF55347">
    <property type="entry name" value="Glyceraldehyde-3-phosphate dehydrogenase-like, C-terminal domain"/>
    <property type="match status" value="1"/>
</dbReference>
<dbReference type="Pfam" id="PF01408">
    <property type="entry name" value="GFO_IDH_MocA"/>
    <property type="match status" value="1"/>
</dbReference>
<proteinExistence type="predicted"/>
<dbReference type="InterPro" id="IPR050463">
    <property type="entry name" value="Gfo/Idh/MocA_oxidrdct_glycsds"/>
</dbReference>
<comment type="caution">
    <text evidence="4">The sequence shown here is derived from an EMBL/GenBank/DDBJ whole genome shotgun (WGS) entry which is preliminary data.</text>
</comment>
<dbReference type="Pfam" id="PF22725">
    <property type="entry name" value="GFO_IDH_MocA_C3"/>
    <property type="match status" value="1"/>
</dbReference>
<dbReference type="InterPro" id="IPR036291">
    <property type="entry name" value="NAD(P)-bd_dom_sf"/>
</dbReference>
<dbReference type="PANTHER" id="PTHR43818:SF11">
    <property type="entry name" value="BCDNA.GH03377"/>
    <property type="match status" value="1"/>
</dbReference>
<dbReference type="SUPFAM" id="SSF51735">
    <property type="entry name" value="NAD(P)-binding Rossmann-fold domains"/>
    <property type="match status" value="1"/>
</dbReference>
<dbReference type="Gene3D" id="3.40.50.720">
    <property type="entry name" value="NAD(P)-binding Rossmann-like Domain"/>
    <property type="match status" value="1"/>
</dbReference>
<protein>
    <submittedName>
        <fullName evidence="4">Putative dehydrogenase</fullName>
    </submittedName>
</protein>
<accession>A0A2S8SPJ8</accession>
<dbReference type="GO" id="GO:0000166">
    <property type="term" value="F:nucleotide binding"/>
    <property type="evidence" value="ECO:0007669"/>
    <property type="project" value="InterPro"/>
</dbReference>
<keyword evidence="1" id="KW-0560">Oxidoreductase</keyword>
<feature type="domain" description="Gfo/Idh/MocA-like oxidoreductase N-terminal" evidence="2">
    <location>
        <begin position="6"/>
        <end position="120"/>
    </location>
</feature>
<dbReference type="AlphaFoldDB" id="A0A2S8SPJ8"/>
<dbReference type="InParanoid" id="A0A2S8SPJ8"/>
<organism evidence="4 5">
    <name type="scientific">Abditibacterium utsteinense</name>
    <dbReference type="NCBI Taxonomy" id="1960156"/>
    <lineage>
        <taxon>Bacteria</taxon>
        <taxon>Pseudomonadati</taxon>
        <taxon>Abditibacteriota</taxon>
        <taxon>Abditibacteriia</taxon>
        <taxon>Abditibacteriales</taxon>
        <taxon>Abditibacteriaceae</taxon>
        <taxon>Abditibacterium</taxon>
    </lineage>
</organism>
<evidence type="ECO:0000259" key="3">
    <source>
        <dbReference type="Pfam" id="PF22725"/>
    </source>
</evidence>